<organism evidence="1 2">
    <name type="scientific">Catharanthus roseus</name>
    <name type="common">Madagascar periwinkle</name>
    <name type="synonym">Vinca rosea</name>
    <dbReference type="NCBI Taxonomy" id="4058"/>
    <lineage>
        <taxon>Eukaryota</taxon>
        <taxon>Viridiplantae</taxon>
        <taxon>Streptophyta</taxon>
        <taxon>Embryophyta</taxon>
        <taxon>Tracheophyta</taxon>
        <taxon>Spermatophyta</taxon>
        <taxon>Magnoliopsida</taxon>
        <taxon>eudicotyledons</taxon>
        <taxon>Gunneridae</taxon>
        <taxon>Pentapetalae</taxon>
        <taxon>asterids</taxon>
        <taxon>lamiids</taxon>
        <taxon>Gentianales</taxon>
        <taxon>Apocynaceae</taxon>
        <taxon>Rauvolfioideae</taxon>
        <taxon>Vinceae</taxon>
        <taxon>Catharanthinae</taxon>
        <taxon>Catharanthus</taxon>
    </lineage>
</organism>
<name>A0ACC0C8X3_CATRO</name>
<comment type="caution">
    <text evidence="1">The sequence shown here is derived from an EMBL/GenBank/DDBJ whole genome shotgun (WGS) entry which is preliminary data.</text>
</comment>
<sequence>MVISLTSYLGKYLVSIIHIRVSKHIYNGSAINVQQRLAGWGRKQLFKPARVLLIRTVMVTTVPLYNMKVAKIPIQILEEIERLNRWFFWGEKLEERKLHSISWEQVCKPNDAGGLGIKRLRDINVDLLAKLGWRMLNSPITFALRSRGRNMEIRWLWLRRREMFPRCGEISWLGLKEGVDKGPQAGGISWKLTEDGKFSVKSAHDVECMYEKLVDHAEWAAASIVTLFWQQGLTETPGCNQYGAAMESGLHVLRDYQMTQEIWCRPLPPAKWEGFFGQQNDIRWLDGILQWGLQCNFSDFNWAHIFREATNTFGIGGMRFLMISHDSKEDIPTADKIAEHILVRV</sequence>
<proteinExistence type="predicted"/>
<gene>
    <name evidence="1" type="ORF">M9H77_02559</name>
</gene>
<protein>
    <submittedName>
        <fullName evidence="1">Uncharacterized protein</fullName>
    </submittedName>
</protein>
<accession>A0ACC0C8X3</accession>
<keyword evidence="2" id="KW-1185">Reference proteome</keyword>
<dbReference type="EMBL" id="CM044701">
    <property type="protein sequence ID" value="KAI5681332.1"/>
    <property type="molecule type" value="Genomic_DNA"/>
</dbReference>
<evidence type="ECO:0000313" key="2">
    <source>
        <dbReference type="Proteomes" id="UP001060085"/>
    </source>
</evidence>
<evidence type="ECO:0000313" key="1">
    <source>
        <dbReference type="EMBL" id="KAI5681332.1"/>
    </source>
</evidence>
<reference evidence="2" key="1">
    <citation type="journal article" date="2023" name="Nat. Plants">
        <title>Single-cell RNA sequencing provides a high-resolution roadmap for understanding the multicellular compartmentation of specialized metabolism.</title>
        <authorList>
            <person name="Sun S."/>
            <person name="Shen X."/>
            <person name="Li Y."/>
            <person name="Li Y."/>
            <person name="Wang S."/>
            <person name="Li R."/>
            <person name="Zhang H."/>
            <person name="Shen G."/>
            <person name="Guo B."/>
            <person name="Wei J."/>
            <person name="Xu J."/>
            <person name="St-Pierre B."/>
            <person name="Chen S."/>
            <person name="Sun C."/>
        </authorList>
    </citation>
    <scope>NUCLEOTIDE SEQUENCE [LARGE SCALE GENOMIC DNA]</scope>
</reference>
<dbReference type="Proteomes" id="UP001060085">
    <property type="component" value="Linkage Group LG01"/>
</dbReference>